<protein>
    <recommendedName>
        <fullName evidence="12">Dihydroorotate dehydrogenase</fullName>
        <shortName evidence="12">DHOD</shortName>
        <shortName evidence="12">DHODase</shortName>
        <shortName evidence="12">DHOdehase</shortName>
        <ecNumber evidence="12">1.3.-.-</ecNumber>
    </recommendedName>
</protein>
<evidence type="ECO:0000256" key="9">
    <source>
        <dbReference type="ARBA" id="ARBA00023002"/>
    </source>
</evidence>
<feature type="binding site" evidence="12">
    <location>
        <begin position="69"/>
        <end position="73"/>
    </location>
    <ligand>
        <name>substrate</name>
    </ligand>
</feature>
<accession>A0AAU8AAI2</accession>
<proteinExistence type="inferred from homology"/>
<dbReference type="GO" id="GO:0005737">
    <property type="term" value="C:cytoplasm"/>
    <property type="evidence" value="ECO:0007669"/>
    <property type="project" value="UniProtKB-SubCell"/>
</dbReference>
<dbReference type="InterPro" id="IPR013785">
    <property type="entry name" value="Aldolase_TIM"/>
</dbReference>
<dbReference type="GO" id="GO:0004589">
    <property type="term" value="F:dihydroorotate dehydrogenase (NAD+) activity"/>
    <property type="evidence" value="ECO:0007669"/>
    <property type="project" value="UniProtKB-EC"/>
</dbReference>
<dbReference type="FunFam" id="3.20.20.70:FF:000027">
    <property type="entry name" value="Dihydropyrimidine dehydrogenase [NADP(+)]"/>
    <property type="match status" value="1"/>
</dbReference>
<dbReference type="HAMAP" id="MF_00224">
    <property type="entry name" value="DHO_dh_type1"/>
    <property type="match status" value="1"/>
</dbReference>
<dbReference type="InterPro" id="IPR050074">
    <property type="entry name" value="DHO_dehydrogenase"/>
</dbReference>
<organism evidence="14">
    <name type="scientific">Christensenella massiliensis</name>
    <dbReference type="NCBI Taxonomy" id="1805714"/>
    <lineage>
        <taxon>Bacteria</taxon>
        <taxon>Bacillati</taxon>
        <taxon>Bacillota</taxon>
        <taxon>Clostridia</taxon>
        <taxon>Christensenellales</taxon>
        <taxon>Christensenellaceae</taxon>
        <taxon>Christensenella</taxon>
    </lineage>
</organism>
<feature type="active site" description="Nucleophile" evidence="12">
    <location>
        <position position="129"/>
    </location>
</feature>
<dbReference type="RefSeq" id="WP_079547255.1">
    <property type="nucleotide sequence ID" value="NZ_CP117826.1"/>
</dbReference>
<comment type="cofactor">
    <cofactor evidence="12">
        <name>FMN</name>
        <dbReference type="ChEBI" id="CHEBI:58210"/>
    </cofactor>
    <text evidence="12">Binds 1 FMN per subunit.</text>
</comment>
<dbReference type="PROSITE" id="PS00912">
    <property type="entry name" value="DHODEHASE_2"/>
    <property type="match status" value="1"/>
</dbReference>
<evidence type="ECO:0000256" key="1">
    <source>
        <dbReference type="ARBA" id="ARBA00003616"/>
    </source>
</evidence>
<comment type="subcellular location">
    <subcellularLocation>
        <location evidence="2 12">Cytoplasm</location>
    </subcellularLocation>
</comment>
<dbReference type="InterPro" id="IPR005720">
    <property type="entry name" value="Dihydroorotate_DH_cat"/>
</dbReference>
<feature type="binding site" evidence="12">
    <location>
        <position position="126"/>
    </location>
    <ligand>
        <name>substrate</name>
    </ligand>
</feature>
<feature type="binding site" evidence="12">
    <location>
        <position position="216"/>
    </location>
    <ligand>
        <name>FMN</name>
        <dbReference type="ChEBI" id="CHEBI:58210"/>
    </ligand>
</feature>
<keyword evidence="6 12" id="KW-0285">Flavoprotein</keyword>
<dbReference type="InterPro" id="IPR024920">
    <property type="entry name" value="Dihydroorotate_DH_1"/>
</dbReference>
<keyword evidence="10" id="KW-0520">NAD</keyword>
<feature type="binding site" evidence="12">
    <location>
        <begin position="243"/>
        <end position="244"/>
    </location>
    <ligand>
        <name>FMN</name>
        <dbReference type="ChEBI" id="CHEBI:58210"/>
    </ligand>
</feature>
<evidence type="ECO:0000256" key="4">
    <source>
        <dbReference type="ARBA" id="ARBA00008008"/>
    </source>
</evidence>
<evidence type="ECO:0000256" key="7">
    <source>
        <dbReference type="ARBA" id="ARBA00022643"/>
    </source>
</evidence>
<evidence type="ECO:0000256" key="5">
    <source>
        <dbReference type="ARBA" id="ARBA00022490"/>
    </source>
</evidence>
<comment type="function">
    <text evidence="1">Catalyzes the conversion of dihydroorotate to orotate with NAD(+) as electron acceptor.</text>
</comment>
<dbReference type="NCBIfam" id="NF005574">
    <property type="entry name" value="PRK07259.1"/>
    <property type="match status" value="1"/>
</dbReference>
<dbReference type="InterPro" id="IPR001295">
    <property type="entry name" value="Dihydroorotate_DH_CS"/>
</dbReference>
<feature type="binding site" evidence="12">
    <location>
        <position position="45"/>
    </location>
    <ligand>
        <name>substrate</name>
    </ligand>
</feature>
<evidence type="ECO:0000256" key="2">
    <source>
        <dbReference type="ARBA" id="ARBA00004496"/>
    </source>
</evidence>
<sequence length="304" mass="32251">MTDMRVEIAGVELKNPVITASGTFGFAEEYAPYMELSGIGAVGLKALTRGERQGNPPVRIAETASGILNSVGLQNPGVDEFLRTIWPRIRNIDTVRIANIAGACVEDYLYVTERLNDTEIELYEINVSCPNVKHGGVNFGTDAKTLYGVVSEIKRISKKPIIVKLTPNVAHIAEMARAASDGGADALSLINTLTGMAIDAHTKRPVLANITGGLSGPAVKPVALRMVWEVYQAKLGLPIIGMGGIMTGEDAAEFMIAGADAVMVGTATMRDPAAAENIAGELERFAQEEGLQAVRELTGSLSIE</sequence>
<keyword evidence="7 12" id="KW-0288">FMN</keyword>
<evidence type="ECO:0000313" key="14">
    <source>
        <dbReference type="EMBL" id="XCC62942.1"/>
    </source>
</evidence>
<dbReference type="InterPro" id="IPR012135">
    <property type="entry name" value="Dihydroorotate_DH_1_2"/>
</dbReference>
<comment type="catalytic activity">
    <reaction evidence="11">
        <text>(S)-dihydroorotate + NAD(+) = orotate + NADH + H(+)</text>
        <dbReference type="Rhea" id="RHEA:13513"/>
        <dbReference type="ChEBI" id="CHEBI:15378"/>
        <dbReference type="ChEBI" id="CHEBI:30839"/>
        <dbReference type="ChEBI" id="CHEBI:30864"/>
        <dbReference type="ChEBI" id="CHEBI:57540"/>
        <dbReference type="ChEBI" id="CHEBI:57945"/>
        <dbReference type="EC" id="1.3.1.14"/>
    </reaction>
</comment>
<name>A0AAU8AAI2_9FIRM</name>
<feature type="binding site" evidence="12">
    <location>
        <begin position="265"/>
        <end position="266"/>
    </location>
    <ligand>
        <name>FMN</name>
        <dbReference type="ChEBI" id="CHEBI:58210"/>
    </ligand>
</feature>
<keyword evidence="5 12" id="KW-0963">Cytoplasm</keyword>
<dbReference type="InterPro" id="IPR049622">
    <property type="entry name" value="Dihydroorotate_DH_I"/>
</dbReference>
<dbReference type="InterPro" id="IPR033888">
    <property type="entry name" value="DHOD_1B"/>
</dbReference>
<feature type="binding site" evidence="12">
    <location>
        <position position="126"/>
    </location>
    <ligand>
        <name>FMN</name>
        <dbReference type="ChEBI" id="CHEBI:58210"/>
    </ligand>
</feature>
<feature type="binding site" evidence="12">
    <location>
        <begin position="45"/>
        <end position="46"/>
    </location>
    <ligand>
        <name>FMN</name>
        <dbReference type="ChEBI" id="CHEBI:58210"/>
    </ligand>
</feature>
<comment type="pathway">
    <text evidence="3">Pyrimidine metabolism; UMP biosynthesis via de novo pathway; orotate from (S)-dihydroorotate (NAD(+) route): step 1/1.</text>
</comment>
<dbReference type="NCBIfam" id="TIGR01037">
    <property type="entry name" value="pyrD_sub1_fam"/>
    <property type="match status" value="1"/>
</dbReference>
<feature type="domain" description="Dihydroorotate dehydrogenase catalytic" evidence="13">
    <location>
        <begin position="5"/>
        <end position="284"/>
    </location>
</feature>
<dbReference type="PIRSF" id="PIRSF000164">
    <property type="entry name" value="DHO_oxidase"/>
    <property type="match status" value="1"/>
</dbReference>
<evidence type="ECO:0000256" key="12">
    <source>
        <dbReference type="HAMAP-Rule" id="MF_00224"/>
    </source>
</evidence>
<dbReference type="AlphaFoldDB" id="A0AAU8AAI2"/>
<dbReference type="EMBL" id="CP117826">
    <property type="protein sequence ID" value="XCC62942.1"/>
    <property type="molecule type" value="Genomic_DNA"/>
</dbReference>
<dbReference type="EC" id="1.3.-.-" evidence="12"/>
<keyword evidence="8 12" id="KW-0665">Pyrimidine biosynthesis</keyword>
<dbReference type="Pfam" id="PF01180">
    <property type="entry name" value="DHO_dh"/>
    <property type="match status" value="1"/>
</dbReference>
<dbReference type="GO" id="GO:0044205">
    <property type="term" value="P:'de novo' UMP biosynthetic process"/>
    <property type="evidence" value="ECO:0007669"/>
    <property type="project" value="UniProtKB-UniRule"/>
</dbReference>
<evidence type="ECO:0000256" key="11">
    <source>
        <dbReference type="ARBA" id="ARBA00048996"/>
    </source>
</evidence>
<dbReference type="PANTHER" id="PTHR48109:SF1">
    <property type="entry name" value="DIHYDROOROTATE DEHYDROGENASE (FUMARATE)"/>
    <property type="match status" value="1"/>
</dbReference>
<keyword evidence="9 12" id="KW-0560">Oxidoreductase</keyword>
<evidence type="ECO:0000259" key="13">
    <source>
        <dbReference type="Pfam" id="PF01180"/>
    </source>
</evidence>
<dbReference type="SUPFAM" id="SSF51395">
    <property type="entry name" value="FMN-linked oxidoreductases"/>
    <property type="match status" value="1"/>
</dbReference>
<dbReference type="GO" id="GO:0006207">
    <property type="term" value="P:'de novo' pyrimidine nucleobase biosynthetic process"/>
    <property type="evidence" value="ECO:0007669"/>
    <property type="project" value="InterPro"/>
</dbReference>
<gene>
    <name evidence="12" type="primary">pyrD</name>
    <name evidence="14" type="ORF">PUP29_03215</name>
</gene>
<feature type="binding site" evidence="12">
    <location>
        <position position="190"/>
    </location>
    <ligand>
        <name>FMN</name>
        <dbReference type="ChEBI" id="CHEBI:58210"/>
    </ligand>
</feature>
<evidence type="ECO:0000256" key="10">
    <source>
        <dbReference type="ARBA" id="ARBA00023027"/>
    </source>
</evidence>
<evidence type="ECO:0000256" key="8">
    <source>
        <dbReference type="ARBA" id="ARBA00022975"/>
    </source>
</evidence>
<feature type="binding site" evidence="12">
    <location>
        <position position="99"/>
    </location>
    <ligand>
        <name>FMN</name>
        <dbReference type="ChEBI" id="CHEBI:58210"/>
    </ligand>
</feature>
<reference evidence="14" key="1">
    <citation type="submission" date="2023-02" db="EMBL/GenBank/DDBJ databases">
        <title>Gut commensal Christensenella minuta modulates host metabolism via a new class of secondary bile acids.</title>
        <authorList>
            <person name="Liu C."/>
        </authorList>
    </citation>
    <scope>NUCLEOTIDE SEQUENCE</scope>
    <source>
        <strain evidence="14">CA70</strain>
    </source>
</reference>
<evidence type="ECO:0000256" key="6">
    <source>
        <dbReference type="ARBA" id="ARBA00022630"/>
    </source>
</evidence>
<feature type="binding site" evidence="12">
    <location>
        <begin position="191"/>
        <end position="192"/>
    </location>
    <ligand>
        <name>substrate</name>
    </ligand>
</feature>
<comment type="similarity">
    <text evidence="4 12">Belongs to the dihydroorotate dehydrogenase family. Type 1 subfamily.</text>
</comment>
<dbReference type="PANTHER" id="PTHR48109">
    <property type="entry name" value="DIHYDROOROTATE DEHYDROGENASE (QUINONE), MITOCHONDRIAL-RELATED"/>
    <property type="match status" value="1"/>
</dbReference>
<feature type="binding site" evidence="12">
    <location>
        <position position="21"/>
    </location>
    <ligand>
        <name>FMN</name>
        <dbReference type="ChEBI" id="CHEBI:58210"/>
    </ligand>
</feature>
<evidence type="ECO:0000256" key="3">
    <source>
        <dbReference type="ARBA" id="ARBA00004715"/>
    </source>
</evidence>
<comment type="catalytic activity">
    <reaction evidence="12">
        <text>(S)-dihydroorotate + A = orotate + AH2</text>
        <dbReference type="Rhea" id="RHEA:18073"/>
        <dbReference type="ChEBI" id="CHEBI:13193"/>
        <dbReference type="ChEBI" id="CHEBI:17499"/>
        <dbReference type="ChEBI" id="CHEBI:30839"/>
        <dbReference type="ChEBI" id="CHEBI:30864"/>
    </reaction>
</comment>
<dbReference type="Gene3D" id="3.20.20.70">
    <property type="entry name" value="Aldolase class I"/>
    <property type="match status" value="1"/>
</dbReference>
<feature type="binding site" evidence="12">
    <location>
        <position position="164"/>
    </location>
    <ligand>
        <name>FMN</name>
        <dbReference type="ChEBI" id="CHEBI:58210"/>
    </ligand>
</feature>
<dbReference type="CDD" id="cd04740">
    <property type="entry name" value="DHOD_1B_like"/>
    <property type="match status" value="1"/>
</dbReference>